<evidence type="ECO:0000313" key="2">
    <source>
        <dbReference type="Proteomes" id="UP001354989"/>
    </source>
</evidence>
<dbReference type="SMART" id="SM00028">
    <property type="entry name" value="TPR"/>
    <property type="match status" value="4"/>
</dbReference>
<dbReference type="EMBL" id="AP025292">
    <property type="protein sequence ID" value="BDC98532.1"/>
    <property type="molecule type" value="Genomic_DNA"/>
</dbReference>
<dbReference type="RefSeq" id="WP_332922726.1">
    <property type="nucleotide sequence ID" value="NZ_AP025292.1"/>
</dbReference>
<keyword evidence="2" id="KW-1185">Reference proteome</keyword>
<gene>
    <name evidence="1" type="ORF">PEPS_08130</name>
</gene>
<protein>
    <recommendedName>
        <fullName evidence="3">Tetratricopeptide repeat protein</fullName>
    </recommendedName>
</protein>
<evidence type="ECO:0008006" key="3">
    <source>
        <dbReference type="Google" id="ProtNLM"/>
    </source>
</evidence>
<dbReference type="InterPro" id="IPR019734">
    <property type="entry name" value="TPR_rpt"/>
</dbReference>
<name>A0ABM7VCX6_9BACT</name>
<dbReference type="SUPFAM" id="SSF48452">
    <property type="entry name" value="TPR-like"/>
    <property type="match status" value="1"/>
</dbReference>
<evidence type="ECO:0000313" key="1">
    <source>
        <dbReference type="EMBL" id="BDC98532.1"/>
    </source>
</evidence>
<sequence length="213" mass="24609">MRYFFVILFAALSFDGFNHIAKTNALKKKAEEAMETKAYPEAITLYHQLIDSMKVQEDAAILNLSNAYFMTKDTTNAEKYFEMVSVSDQKNIRTVANQQLGVIDVQKQQYDQALQHFKMAMKADPQNESARYNYELVKKIIEQNQKQNQEKPKLPPLTAFAKQLKKQADQLVSRHAYQEAVDLLENGLQKDKSVGHYNDFIHRSRVVAEINKN</sequence>
<dbReference type="Proteomes" id="UP001354989">
    <property type="component" value="Chromosome"/>
</dbReference>
<dbReference type="Gene3D" id="1.25.40.10">
    <property type="entry name" value="Tetratricopeptide repeat domain"/>
    <property type="match status" value="1"/>
</dbReference>
<organism evidence="1 2">
    <name type="scientific">Persicobacter psychrovividus</name>
    <dbReference type="NCBI Taxonomy" id="387638"/>
    <lineage>
        <taxon>Bacteria</taxon>
        <taxon>Pseudomonadati</taxon>
        <taxon>Bacteroidota</taxon>
        <taxon>Cytophagia</taxon>
        <taxon>Cytophagales</taxon>
        <taxon>Persicobacteraceae</taxon>
        <taxon>Persicobacter</taxon>
    </lineage>
</organism>
<accession>A0ABM7VCX6</accession>
<dbReference type="InterPro" id="IPR011990">
    <property type="entry name" value="TPR-like_helical_dom_sf"/>
</dbReference>
<proteinExistence type="predicted"/>
<reference evidence="1 2" key="1">
    <citation type="submission" date="2021-12" db="EMBL/GenBank/DDBJ databases">
        <title>Genome sequencing of bacteria with rrn-lacking chromosome and rrn-plasmid.</title>
        <authorList>
            <person name="Anda M."/>
            <person name="Iwasaki W."/>
        </authorList>
    </citation>
    <scope>NUCLEOTIDE SEQUENCE [LARGE SCALE GENOMIC DNA]</scope>
    <source>
        <strain evidence="1 2">NBRC 101262</strain>
    </source>
</reference>